<feature type="region of interest" description="Disordered" evidence="1">
    <location>
        <begin position="44"/>
        <end position="65"/>
    </location>
</feature>
<sequence length="65" mass="6994">MERVSTFTGDPLDGLWSGVMVPRWPLVELACLINRGGNAEFAGDRQRRGQLSQASGAQTDQFAAG</sequence>
<evidence type="ECO:0000313" key="3">
    <source>
        <dbReference type="Proteomes" id="UP000315003"/>
    </source>
</evidence>
<reference evidence="2 3" key="1">
    <citation type="submission" date="2019-02" db="EMBL/GenBank/DDBJ databases">
        <title>Deep-cultivation of Planctomycetes and their phenomic and genomic characterization uncovers novel biology.</title>
        <authorList>
            <person name="Wiegand S."/>
            <person name="Jogler M."/>
            <person name="Boedeker C."/>
            <person name="Pinto D."/>
            <person name="Vollmers J."/>
            <person name="Rivas-Marin E."/>
            <person name="Kohn T."/>
            <person name="Peeters S.H."/>
            <person name="Heuer A."/>
            <person name="Rast P."/>
            <person name="Oberbeckmann S."/>
            <person name="Bunk B."/>
            <person name="Jeske O."/>
            <person name="Meyerdierks A."/>
            <person name="Storesund J.E."/>
            <person name="Kallscheuer N."/>
            <person name="Luecker S."/>
            <person name="Lage O.M."/>
            <person name="Pohl T."/>
            <person name="Merkel B.J."/>
            <person name="Hornburger P."/>
            <person name="Mueller R.-W."/>
            <person name="Bruemmer F."/>
            <person name="Labrenz M."/>
            <person name="Spormann A.M."/>
            <person name="Op den Camp H."/>
            <person name="Overmann J."/>
            <person name="Amann R."/>
            <person name="Jetten M.S.M."/>
            <person name="Mascher T."/>
            <person name="Medema M.H."/>
            <person name="Devos D.P."/>
            <person name="Kaster A.-K."/>
            <person name="Ovreas L."/>
            <person name="Rohde M."/>
            <person name="Galperin M.Y."/>
            <person name="Jogler C."/>
        </authorList>
    </citation>
    <scope>NUCLEOTIDE SEQUENCE [LARGE SCALE GENOMIC DNA]</scope>
    <source>
        <strain evidence="2 3">SV_7m_r</strain>
    </source>
</reference>
<dbReference type="AlphaFoldDB" id="A0A517SXA8"/>
<gene>
    <name evidence="2" type="ORF">SV7mr_33030</name>
</gene>
<accession>A0A517SXA8</accession>
<evidence type="ECO:0000256" key="1">
    <source>
        <dbReference type="SAM" id="MobiDB-lite"/>
    </source>
</evidence>
<organism evidence="2 3">
    <name type="scientific">Stieleria bergensis</name>
    <dbReference type="NCBI Taxonomy" id="2528025"/>
    <lineage>
        <taxon>Bacteria</taxon>
        <taxon>Pseudomonadati</taxon>
        <taxon>Planctomycetota</taxon>
        <taxon>Planctomycetia</taxon>
        <taxon>Pirellulales</taxon>
        <taxon>Pirellulaceae</taxon>
        <taxon>Stieleria</taxon>
    </lineage>
</organism>
<dbReference type="EMBL" id="CP036272">
    <property type="protein sequence ID" value="QDT60776.1"/>
    <property type="molecule type" value="Genomic_DNA"/>
</dbReference>
<protein>
    <submittedName>
        <fullName evidence="2">Uncharacterized protein</fullName>
    </submittedName>
</protein>
<dbReference type="RefSeq" id="WP_145273967.1">
    <property type="nucleotide sequence ID" value="NZ_CP036272.1"/>
</dbReference>
<keyword evidence="3" id="KW-1185">Reference proteome</keyword>
<name>A0A517SXA8_9BACT</name>
<proteinExistence type="predicted"/>
<dbReference type="Proteomes" id="UP000315003">
    <property type="component" value="Chromosome"/>
</dbReference>
<feature type="compositionally biased region" description="Polar residues" evidence="1">
    <location>
        <begin position="49"/>
        <end position="65"/>
    </location>
</feature>
<evidence type="ECO:0000313" key="2">
    <source>
        <dbReference type="EMBL" id="QDT60776.1"/>
    </source>
</evidence>